<comment type="caution">
    <text evidence="2">The sequence shown here is derived from an EMBL/GenBank/DDBJ whole genome shotgun (WGS) entry which is preliminary data.</text>
</comment>
<feature type="compositionally biased region" description="Polar residues" evidence="1">
    <location>
        <begin position="140"/>
        <end position="159"/>
    </location>
</feature>
<evidence type="ECO:0000256" key="1">
    <source>
        <dbReference type="SAM" id="MobiDB-lite"/>
    </source>
</evidence>
<feature type="region of interest" description="Disordered" evidence="1">
    <location>
        <begin position="32"/>
        <end position="53"/>
    </location>
</feature>
<organism evidence="2 3">
    <name type="scientific">Daldinia eschscholtzii</name>
    <dbReference type="NCBI Taxonomy" id="292717"/>
    <lineage>
        <taxon>Eukaryota</taxon>
        <taxon>Fungi</taxon>
        <taxon>Dikarya</taxon>
        <taxon>Ascomycota</taxon>
        <taxon>Pezizomycotina</taxon>
        <taxon>Sordariomycetes</taxon>
        <taxon>Xylariomycetidae</taxon>
        <taxon>Xylariales</taxon>
        <taxon>Hypoxylaceae</taxon>
        <taxon>Daldinia</taxon>
    </lineage>
</organism>
<keyword evidence="3" id="KW-1185">Reference proteome</keyword>
<dbReference type="AlphaFoldDB" id="A0AAX6MPU8"/>
<reference evidence="2 3" key="1">
    <citation type="journal article" date="2024" name="Front Chem Biol">
        <title>Unveiling the potential of Daldinia eschscholtzii MFLUCC 19-0629 through bioactivity and bioinformatics studies for enhanced sustainable agriculture production.</title>
        <authorList>
            <person name="Brooks S."/>
            <person name="Weaver J.A."/>
            <person name="Klomchit A."/>
            <person name="Alharthi S.A."/>
            <person name="Onlamun T."/>
            <person name="Nurani R."/>
            <person name="Vong T.K."/>
            <person name="Alberti F."/>
            <person name="Greco C."/>
        </authorList>
    </citation>
    <scope>NUCLEOTIDE SEQUENCE [LARGE SCALE GENOMIC DNA]</scope>
    <source>
        <strain evidence="2">MFLUCC 19-0629</strain>
    </source>
</reference>
<accession>A0AAX6MPU8</accession>
<feature type="compositionally biased region" description="Basic and acidic residues" evidence="1">
    <location>
        <begin position="191"/>
        <end position="211"/>
    </location>
</feature>
<evidence type="ECO:0000313" key="2">
    <source>
        <dbReference type="EMBL" id="KAK6954665.1"/>
    </source>
</evidence>
<feature type="compositionally biased region" description="Basic and acidic residues" evidence="1">
    <location>
        <begin position="162"/>
        <end position="182"/>
    </location>
</feature>
<proteinExistence type="predicted"/>
<dbReference type="Proteomes" id="UP001369815">
    <property type="component" value="Unassembled WGS sequence"/>
</dbReference>
<feature type="region of interest" description="Disordered" evidence="1">
    <location>
        <begin position="75"/>
        <end position="220"/>
    </location>
</feature>
<evidence type="ECO:0000313" key="3">
    <source>
        <dbReference type="Proteomes" id="UP001369815"/>
    </source>
</evidence>
<feature type="compositionally biased region" description="Low complexity" evidence="1">
    <location>
        <begin position="75"/>
        <end position="85"/>
    </location>
</feature>
<dbReference type="EMBL" id="JBANMG010000004">
    <property type="protein sequence ID" value="KAK6954665.1"/>
    <property type="molecule type" value="Genomic_DNA"/>
</dbReference>
<gene>
    <name evidence="2" type="ORF">Daesc_004632</name>
</gene>
<protein>
    <submittedName>
        <fullName evidence="2">Uncharacterized protein</fullName>
    </submittedName>
</protein>
<name>A0AAX6MPU8_9PEZI</name>
<sequence length="220" mass="22745">MSTSRAFTSSLRAVARRTAASALAQRQLVLRSTARRGYSSSGHGGSAGAEKSSDMPWLIGSVAVTVPALAWLLSSSPSQKTSSKTHGGAPVPDEEKAPAVESGDESSSSSSSSDDDDSSSDSNPPTNQLPKDGNPKATFGTGQTGRQVPPTSADSSDMATNYEEKKGAQDQYKEMIERKDTRVATSSSDVPSKKGAAEHPREDPQKGEGEGVQKGGPASS</sequence>